<name>A0A0G3EKH1_9BACT</name>
<protein>
    <submittedName>
        <fullName evidence="10">Undecaprenyl phosphate-alpha-4-amino-4-deoxy-L-arabinose arabinosyl transferase</fullName>
        <ecNumber evidence="10">2.4.2.43</ecNumber>
    </submittedName>
</protein>
<evidence type="ECO:0000313" key="10">
    <source>
        <dbReference type="EMBL" id="AKJ64674.1"/>
    </source>
</evidence>
<keyword evidence="11" id="KW-1185">Reference proteome</keyword>
<dbReference type="InterPro" id="IPR050297">
    <property type="entry name" value="LipidA_mod_glycosyltrf_83"/>
</dbReference>
<reference evidence="11" key="1">
    <citation type="submission" date="2015-02" db="EMBL/GenBank/DDBJ databases">
        <title>Description and complete genome sequence of the first cultured representative of the subdivision 5 of the Verrucomicrobia phylum.</title>
        <authorList>
            <person name="Spring S."/>
            <person name="Bunk B."/>
            <person name="Sproer C."/>
            <person name="Klenk H.-P."/>
        </authorList>
    </citation>
    <scope>NUCLEOTIDE SEQUENCE [LARGE SCALE GENOMIC DNA]</scope>
    <source>
        <strain evidence="11">L21-Fru-AB</strain>
    </source>
</reference>
<keyword evidence="6 8" id="KW-1133">Transmembrane helix</keyword>
<evidence type="ECO:0000259" key="9">
    <source>
        <dbReference type="Pfam" id="PF13231"/>
    </source>
</evidence>
<dbReference type="RefSeq" id="WP_052881981.1">
    <property type="nucleotide sequence ID" value="NZ_CP010904.1"/>
</dbReference>
<feature type="transmembrane region" description="Helical" evidence="8">
    <location>
        <begin position="379"/>
        <end position="398"/>
    </location>
</feature>
<gene>
    <name evidence="10" type="primary">arnT</name>
    <name evidence="10" type="ORF">L21SP4_01427</name>
</gene>
<evidence type="ECO:0000256" key="2">
    <source>
        <dbReference type="ARBA" id="ARBA00022475"/>
    </source>
</evidence>
<keyword evidence="5 8" id="KW-0812">Transmembrane</keyword>
<dbReference type="OrthoDB" id="9792789at2"/>
<feature type="domain" description="Glycosyltransferase RgtA/B/C/D-like" evidence="9">
    <location>
        <begin position="68"/>
        <end position="231"/>
    </location>
</feature>
<dbReference type="InterPro" id="IPR038731">
    <property type="entry name" value="RgtA/B/C-like"/>
</dbReference>
<feature type="transmembrane region" description="Helical" evidence="8">
    <location>
        <begin position="268"/>
        <end position="289"/>
    </location>
</feature>
<comment type="subcellular location">
    <subcellularLocation>
        <location evidence="1">Cell membrane</location>
        <topology evidence="1">Multi-pass membrane protein</topology>
    </subcellularLocation>
</comment>
<dbReference type="STRING" id="1307763.L21SP4_01427"/>
<dbReference type="PANTHER" id="PTHR33908:SF3">
    <property type="entry name" value="UNDECAPRENYL PHOSPHATE-ALPHA-4-AMINO-4-DEOXY-L-ARABINOSE ARABINOSYL TRANSFERASE"/>
    <property type="match status" value="1"/>
</dbReference>
<evidence type="ECO:0000256" key="8">
    <source>
        <dbReference type="SAM" id="Phobius"/>
    </source>
</evidence>
<dbReference type="AlphaFoldDB" id="A0A0G3EKH1"/>
<evidence type="ECO:0000256" key="1">
    <source>
        <dbReference type="ARBA" id="ARBA00004651"/>
    </source>
</evidence>
<dbReference type="EC" id="2.4.2.43" evidence="10"/>
<dbReference type="EMBL" id="CP010904">
    <property type="protein sequence ID" value="AKJ64674.1"/>
    <property type="molecule type" value="Genomic_DNA"/>
</dbReference>
<keyword evidence="2" id="KW-1003">Cell membrane</keyword>
<proteinExistence type="predicted"/>
<dbReference type="GO" id="GO:0009103">
    <property type="term" value="P:lipopolysaccharide biosynthetic process"/>
    <property type="evidence" value="ECO:0007669"/>
    <property type="project" value="TreeGrafter"/>
</dbReference>
<evidence type="ECO:0000256" key="4">
    <source>
        <dbReference type="ARBA" id="ARBA00022679"/>
    </source>
</evidence>
<feature type="transmembrane region" description="Helical" evidence="8">
    <location>
        <begin position="96"/>
        <end position="114"/>
    </location>
</feature>
<dbReference type="Proteomes" id="UP000035268">
    <property type="component" value="Chromosome"/>
</dbReference>
<sequence length="573" mass="64087">MVAKRSKRLPDARGPLAAALLALILLLPGTFSFPLIDRDEPRFAHATQEMLQRGTLTVPYFNGEYRFDKPPLAYWAMMPLYRAFGMHEGTARLPTVLAAAATAAAIFAFGRRLFSVKAGVWAALGWMTCLQTQIHGRICTADMGVILTVVLAHRAFYELMFGERQRRWGFWFWTLYLSVAAGILAKWVVTPAVLAGTILLFCAFTRRIRYPWHRLQPFSGAAVVLAPVAAWAVPALIATDGLFWSQGFGTHVIDRAAEPFNNRNGSPLFYLGTAFLSLFPWITWAGDGASALRRNWDAKRAFLAAWLAGPYVMFTFASTQLPHYVMPAFPAFFLILFQSPPTGRRSWWFRGTFVLYATLLAGAAWVLLSVRYAPAFAPLRAIAVTVLVTLASWLLLASAAREKKIPSLTLAALIPALAFGMLGREMRTVAHPLTMKRLFELAPATARYTAWSYTEPSLVFYADHRWDWSKNAEALERQLNRSGSLVAVFPVREYDFDDTLRAIATGQSIEPSRDREAQAMEWMTAPSLQWYRVSGVNMGRSSWMEFAVGVRVDPRGDRSMFVHSAPAMPHGPR</sequence>
<dbReference type="Pfam" id="PF13231">
    <property type="entry name" value="PMT_2"/>
    <property type="match status" value="1"/>
</dbReference>
<keyword evidence="4 10" id="KW-0808">Transferase</keyword>
<keyword evidence="7 8" id="KW-0472">Membrane</keyword>
<dbReference type="GO" id="GO:0103015">
    <property type="term" value="F:4-amino-4-deoxy-L-arabinose transferase activity"/>
    <property type="evidence" value="ECO:0007669"/>
    <property type="project" value="UniProtKB-EC"/>
</dbReference>
<feature type="transmembrane region" description="Helical" evidence="8">
    <location>
        <begin position="134"/>
        <end position="156"/>
    </location>
</feature>
<evidence type="ECO:0000256" key="7">
    <source>
        <dbReference type="ARBA" id="ARBA00023136"/>
    </source>
</evidence>
<evidence type="ECO:0000256" key="6">
    <source>
        <dbReference type="ARBA" id="ARBA00022989"/>
    </source>
</evidence>
<keyword evidence="3 10" id="KW-0328">Glycosyltransferase</keyword>
<dbReference type="PANTHER" id="PTHR33908">
    <property type="entry name" value="MANNOSYLTRANSFERASE YKCB-RELATED"/>
    <property type="match status" value="1"/>
</dbReference>
<feature type="transmembrane region" description="Helical" evidence="8">
    <location>
        <begin position="405"/>
        <end position="423"/>
    </location>
</feature>
<organism evidence="10 11">
    <name type="scientific">Kiritimatiella glycovorans</name>
    <dbReference type="NCBI Taxonomy" id="1307763"/>
    <lineage>
        <taxon>Bacteria</taxon>
        <taxon>Pseudomonadati</taxon>
        <taxon>Kiritimatiellota</taxon>
        <taxon>Kiritimatiellia</taxon>
        <taxon>Kiritimatiellales</taxon>
        <taxon>Kiritimatiellaceae</taxon>
        <taxon>Kiritimatiella</taxon>
    </lineage>
</organism>
<dbReference type="KEGG" id="vbl:L21SP4_01427"/>
<dbReference type="GO" id="GO:0010041">
    <property type="term" value="P:response to iron(III) ion"/>
    <property type="evidence" value="ECO:0007669"/>
    <property type="project" value="TreeGrafter"/>
</dbReference>
<dbReference type="GO" id="GO:0005886">
    <property type="term" value="C:plasma membrane"/>
    <property type="evidence" value="ECO:0007669"/>
    <property type="project" value="UniProtKB-SubCell"/>
</dbReference>
<evidence type="ECO:0000256" key="3">
    <source>
        <dbReference type="ARBA" id="ARBA00022676"/>
    </source>
</evidence>
<feature type="transmembrane region" description="Helical" evidence="8">
    <location>
        <begin position="176"/>
        <end position="203"/>
    </location>
</feature>
<feature type="transmembrane region" description="Helical" evidence="8">
    <location>
        <begin position="301"/>
        <end position="318"/>
    </location>
</feature>
<reference evidence="10 11" key="2">
    <citation type="journal article" date="2016" name="ISME J.">
        <title>Characterization of the first cultured representative of Verrucomicrobia subdivision 5 indicates the proposal of a novel phylum.</title>
        <authorList>
            <person name="Spring S."/>
            <person name="Bunk B."/>
            <person name="Sproer C."/>
            <person name="Schumann P."/>
            <person name="Rohde M."/>
            <person name="Tindall B.J."/>
            <person name="Klenk H.P."/>
        </authorList>
    </citation>
    <scope>NUCLEOTIDE SEQUENCE [LARGE SCALE GENOMIC DNA]</scope>
    <source>
        <strain evidence="10 11">L21-Fru-AB</strain>
    </source>
</reference>
<accession>A0A0G3EKH1</accession>
<evidence type="ECO:0000313" key="11">
    <source>
        <dbReference type="Proteomes" id="UP000035268"/>
    </source>
</evidence>
<feature type="transmembrane region" description="Helical" evidence="8">
    <location>
        <begin position="353"/>
        <end position="373"/>
    </location>
</feature>
<dbReference type="PATRIC" id="fig|1609981.3.peg.1482"/>
<feature type="transmembrane region" description="Helical" evidence="8">
    <location>
        <begin position="215"/>
        <end position="237"/>
    </location>
</feature>
<evidence type="ECO:0000256" key="5">
    <source>
        <dbReference type="ARBA" id="ARBA00022692"/>
    </source>
</evidence>